<gene>
    <name evidence="4" type="ORF">BDEG_27353</name>
</gene>
<sequence length="164" mass="18624">MRGRVITTMIADKYIPPSSLPAPINKANWNIIWERIKKLVLATWSVYQVKTTTKGWKPRAFAIEAEKLYIAMNKAYARGDRAELSNCVTDGMMSALSPEIKAMQRIGKFVWDSNGSDRRPQVVHLATAKVATETGDMRLSQITVRVSVRQSWTLTRLEIKNCMH</sequence>
<dbReference type="InterPro" id="IPR032710">
    <property type="entry name" value="NTF2-like_dom_sf"/>
</dbReference>
<dbReference type="Pfam" id="PF07961">
    <property type="entry name" value="MBA1"/>
    <property type="match status" value="1"/>
</dbReference>
<dbReference type="STRING" id="403673.A0A177WW09"/>
<evidence type="ECO:0000313" key="4">
    <source>
        <dbReference type="EMBL" id="OAJ44072.1"/>
    </source>
</evidence>
<dbReference type="GO" id="GO:0005743">
    <property type="term" value="C:mitochondrial inner membrane"/>
    <property type="evidence" value="ECO:0007669"/>
    <property type="project" value="InterPro"/>
</dbReference>
<evidence type="ECO:0000256" key="2">
    <source>
        <dbReference type="ARBA" id="ARBA00022946"/>
    </source>
</evidence>
<dbReference type="VEuPathDB" id="FungiDB:BDEG_27353"/>
<keyword evidence="2" id="KW-0809">Transit peptide</keyword>
<reference evidence="4 5" key="2">
    <citation type="submission" date="2016-05" db="EMBL/GenBank/DDBJ databases">
        <title>Lineage-specific infection strategies underlie the spectrum of fungal disease in amphibians.</title>
        <authorList>
            <person name="Cuomo C.A."/>
            <person name="Farrer R.A."/>
            <person name="James T."/>
            <person name="Longcore J."/>
            <person name="Birren B."/>
        </authorList>
    </citation>
    <scope>NUCLEOTIDE SEQUENCE [LARGE SCALE GENOMIC DNA]</scope>
    <source>
        <strain evidence="4 5">JEL423</strain>
    </source>
</reference>
<dbReference type="Proteomes" id="UP000077115">
    <property type="component" value="Unassembled WGS sequence"/>
</dbReference>
<evidence type="ECO:0000313" key="5">
    <source>
        <dbReference type="Proteomes" id="UP000077115"/>
    </source>
</evidence>
<comment type="subcellular location">
    <subcellularLocation>
        <location evidence="1">Mitochondrion</location>
    </subcellularLocation>
</comment>
<protein>
    <recommendedName>
        <fullName evidence="6">Tim44-like domain-containing protein</fullName>
    </recommendedName>
</protein>
<reference evidence="4 5" key="1">
    <citation type="submission" date="2006-10" db="EMBL/GenBank/DDBJ databases">
        <title>The Genome Sequence of Batrachochytrium dendrobatidis JEL423.</title>
        <authorList>
            <consortium name="The Broad Institute Genome Sequencing Platform"/>
            <person name="Birren B."/>
            <person name="Lander E."/>
            <person name="Galagan J."/>
            <person name="Cuomo C."/>
            <person name="Devon K."/>
            <person name="Jaffe D."/>
            <person name="Butler J."/>
            <person name="Alvarez P."/>
            <person name="Gnerre S."/>
            <person name="Grabherr M."/>
            <person name="Kleber M."/>
            <person name="Mauceli E."/>
            <person name="Brockman W."/>
            <person name="Young S."/>
            <person name="LaButti K."/>
            <person name="Sykes S."/>
            <person name="DeCaprio D."/>
            <person name="Crawford M."/>
            <person name="Koehrsen M."/>
            <person name="Engels R."/>
            <person name="Montgomery P."/>
            <person name="Pearson M."/>
            <person name="Howarth C."/>
            <person name="Larson L."/>
            <person name="White J."/>
            <person name="O'Leary S."/>
            <person name="Kodira C."/>
            <person name="Zeng Q."/>
            <person name="Yandava C."/>
            <person name="Alvarado L."/>
            <person name="Longcore J."/>
            <person name="James T."/>
        </authorList>
    </citation>
    <scope>NUCLEOTIDE SEQUENCE [LARGE SCALE GENOMIC DNA]</scope>
    <source>
        <strain evidence="4 5">JEL423</strain>
    </source>
</reference>
<evidence type="ECO:0008006" key="6">
    <source>
        <dbReference type="Google" id="ProtNLM"/>
    </source>
</evidence>
<dbReference type="SUPFAM" id="SSF54427">
    <property type="entry name" value="NTF2-like"/>
    <property type="match status" value="1"/>
</dbReference>
<keyword evidence="3" id="KW-0496">Mitochondrion</keyword>
<dbReference type="eggNOG" id="KOG4599">
    <property type="taxonomic scope" value="Eukaryota"/>
</dbReference>
<evidence type="ECO:0000256" key="1">
    <source>
        <dbReference type="ARBA" id="ARBA00004173"/>
    </source>
</evidence>
<dbReference type="InterPro" id="IPR051975">
    <property type="entry name" value="mtLSU_mL45"/>
</dbReference>
<evidence type="ECO:0000256" key="3">
    <source>
        <dbReference type="ARBA" id="ARBA00023128"/>
    </source>
</evidence>
<organism evidence="4 5">
    <name type="scientific">Batrachochytrium dendrobatidis (strain JEL423)</name>
    <dbReference type="NCBI Taxonomy" id="403673"/>
    <lineage>
        <taxon>Eukaryota</taxon>
        <taxon>Fungi</taxon>
        <taxon>Fungi incertae sedis</taxon>
        <taxon>Chytridiomycota</taxon>
        <taxon>Chytridiomycota incertae sedis</taxon>
        <taxon>Chytridiomycetes</taxon>
        <taxon>Rhizophydiales</taxon>
        <taxon>Rhizophydiales incertae sedis</taxon>
        <taxon>Batrachochytrium</taxon>
    </lineage>
</organism>
<dbReference type="PANTHER" id="PTHR28554">
    <property type="entry name" value="39S RIBOSOMAL PROTEIN L45, MITOCHONDRIAL"/>
    <property type="match status" value="1"/>
</dbReference>
<dbReference type="EMBL" id="DS022311">
    <property type="protein sequence ID" value="OAJ44072.1"/>
    <property type="molecule type" value="Genomic_DNA"/>
</dbReference>
<dbReference type="GO" id="GO:0032979">
    <property type="term" value="P:protein insertion into mitochondrial inner membrane from matrix"/>
    <property type="evidence" value="ECO:0007669"/>
    <property type="project" value="InterPro"/>
</dbReference>
<accession>A0A177WW09</accession>
<dbReference type="PANTHER" id="PTHR28554:SF1">
    <property type="entry name" value="LARGE RIBOSOMAL SUBUNIT PROTEIN ML45"/>
    <property type="match status" value="1"/>
</dbReference>
<dbReference type="OrthoDB" id="19619at2759"/>
<dbReference type="Gene3D" id="3.10.450.240">
    <property type="match status" value="1"/>
</dbReference>
<proteinExistence type="predicted"/>
<name>A0A177WW09_BATDL</name>
<dbReference type="InterPro" id="IPR024621">
    <property type="entry name" value="Mba1"/>
</dbReference>
<dbReference type="AlphaFoldDB" id="A0A177WW09"/>